<evidence type="ECO:0000313" key="2">
    <source>
        <dbReference type="Proteomes" id="UP000177141"/>
    </source>
</evidence>
<dbReference type="Gene3D" id="3.40.50.300">
    <property type="entry name" value="P-loop containing nucleotide triphosphate hydrolases"/>
    <property type="match status" value="1"/>
</dbReference>
<protein>
    <recommendedName>
        <fullName evidence="3">Shikimate kinase</fullName>
    </recommendedName>
</protein>
<name>A0A1F7IV27_9BACT</name>
<accession>A0A1F7IV27</accession>
<organism evidence="1 2">
    <name type="scientific">Candidatus Roizmanbacteria bacterium RIFCSPLOWO2_01_FULL_38_12</name>
    <dbReference type="NCBI Taxonomy" id="1802061"/>
    <lineage>
        <taxon>Bacteria</taxon>
        <taxon>Candidatus Roizmaniibacteriota</taxon>
    </lineage>
</organism>
<dbReference type="SUPFAM" id="SSF52540">
    <property type="entry name" value="P-loop containing nucleoside triphosphate hydrolases"/>
    <property type="match status" value="1"/>
</dbReference>
<evidence type="ECO:0000313" key="1">
    <source>
        <dbReference type="EMBL" id="OGK47201.1"/>
    </source>
</evidence>
<dbReference type="AlphaFoldDB" id="A0A1F7IV27"/>
<evidence type="ECO:0008006" key="3">
    <source>
        <dbReference type="Google" id="ProtNLM"/>
    </source>
</evidence>
<dbReference type="STRING" id="1802061.A3A93_04180"/>
<dbReference type="EMBL" id="MGAL01000035">
    <property type="protein sequence ID" value="OGK47201.1"/>
    <property type="molecule type" value="Genomic_DNA"/>
</dbReference>
<proteinExistence type="predicted"/>
<dbReference type="Proteomes" id="UP000177141">
    <property type="component" value="Unassembled WGS sequence"/>
</dbReference>
<sequence>MIISLIGMSGTGKTHWAKKLVKHGFLHLCCDDLIEKKLEPELSKYGYKGLEDVGRWMGLPYENSYPKASKKYLEKEREVIVEILDRVRSIPKDTNIVIDTTGSLVYMEDKLLQKLKQKTTIIYLEVPKEVEKEIYNRYLIQPKPVIWGQSFKKRPGESNTQALAGCYLDLLNFRKNRYEKIADLTMLYHALRKKTFGSYDFLRLIA</sequence>
<reference evidence="1 2" key="1">
    <citation type="journal article" date="2016" name="Nat. Commun.">
        <title>Thousands of microbial genomes shed light on interconnected biogeochemical processes in an aquifer system.</title>
        <authorList>
            <person name="Anantharaman K."/>
            <person name="Brown C.T."/>
            <person name="Hug L.A."/>
            <person name="Sharon I."/>
            <person name="Castelle C.J."/>
            <person name="Probst A.J."/>
            <person name="Thomas B.C."/>
            <person name="Singh A."/>
            <person name="Wilkins M.J."/>
            <person name="Karaoz U."/>
            <person name="Brodie E.L."/>
            <person name="Williams K.H."/>
            <person name="Hubbard S.S."/>
            <person name="Banfield J.F."/>
        </authorList>
    </citation>
    <scope>NUCLEOTIDE SEQUENCE [LARGE SCALE GENOMIC DNA]</scope>
</reference>
<comment type="caution">
    <text evidence="1">The sequence shown here is derived from an EMBL/GenBank/DDBJ whole genome shotgun (WGS) entry which is preliminary data.</text>
</comment>
<gene>
    <name evidence="1" type="ORF">A3A93_04180</name>
</gene>
<dbReference type="InterPro" id="IPR027417">
    <property type="entry name" value="P-loop_NTPase"/>
</dbReference>